<dbReference type="Gene3D" id="2.30.40.10">
    <property type="entry name" value="Urease, subunit C, domain 1"/>
    <property type="match status" value="1"/>
</dbReference>
<comment type="pathway">
    <text evidence="1 8">Purine metabolism; guanine degradation; xanthine from guanine: step 1/1.</text>
</comment>
<proteinExistence type="inferred from homology"/>
<dbReference type="EMBL" id="JBHLVX010000042">
    <property type="protein sequence ID" value="MFC0268478.1"/>
    <property type="molecule type" value="Genomic_DNA"/>
</dbReference>
<comment type="caution">
    <text evidence="10">The sequence shown here is derived from an EMBL/GenBank/DDBJ whole genome shotgun (WGS) entry which is preliminary data.</text>
</comment>
<feature type="domain" description="Amidohydrolase-related" evidence="9">
    <location>
        <begin position="71"/>
        <end position="432"/>
    </location>
</feature>
<dbReference type="Gene3D" id="3.20.20.140">
    <property type="entry name" value="Metal-dependent hydrolases"/>
    <property type="match status" value="1"/>
</dbReference>
<dbReference type="GO" id="GO:0008892">
    <property type="term" value="F:guanine deaminase activity"/>
    <property type="evidence" value="ECO:0007669"/>
    <property type="project" value="UniProtKB-EC"/>
</dbReference>
<evidence type="ECO:0000313" key="11">
    <source>
        <dbReference type="Proteomes" id="UP001589814"/>
    </source>
</evidence>
<comment type="catalytic activity">
    <reaction evidence="8">
        <text>guanine + H2O + H(+) = xanthine + NH4(+)</text>
        <dbReference type="Rhea" id="RHEA:14665"/>
        <dbReference type="ChEBI" id="CHEBI:15377"/>
        <dbReference type="ChEBI" id="CHEBI:15378"/>
        <dbReference type="ChEBI" id="CHEBI:16235"/>
        <dbReference type="ChEBI" id="CHEBI:17712"/>
        <dbReference type="ChEBI" id="CHEBI:28938"/>
        <dbReference type="EC" id="3.5.4.3"/>
    </reaction>
</comment>
<gene>
    <name evidence="10" type="primary">guaD</name>
    <name evidence="10" type="ORF">ACFFHW_10875</name>
</gene>
<reference evidence="10 11" key="1">
    <citation type="submission" date="2024-09" db="EMBL/GenBank/DDBJ databases">
        <authorList>
            <person name="Sun Q."/>
            <person name="Mori K."/>
        </authorList>
    </citation>
    <scope>NUCLEOTIDE SEQUENCE [LARGE SCALE GENOMIC DNA]</scope>
    <source>
        <strain evidence="10 11">CCM 7415</strain>
    </source>
</reference>
<evidence type="ECO:0000256" key="7">
    <source>
        <dbReference type="NCBIfam" id="TIGR02967"/>
    </source>
</evidence>
<dbReference type="InterPro" id="IPR011059">
    <property type="entry name" value="Metal-dep_hydrolase_composite"/>
</dbReference>
<dbReference type="NCBIfam" id="NF006679">
    <property type="entry name" value="PRK09228.1"/>
    <property type="match status" value="1"/>
</dbReference>
<sequence>MNERHALRGMILHFTDDPGVDDTPRDGSCHFYPDGLVVIENGLIVRCGSAAELLTTLPDDTAVSHYPGQLIMPGFIDPHLHYSQLDIMASYGRQLLDWLQTYTFPEESRLNQRAYADDIARAFIEQMLANGVTSALAFCTSHPHSVDALFEAAAPFDLRLLAGKVMMDRHAPPALCDTAERGERDSRALIERWHGRGRFEVAITPRFAPTSSPAQLAATQRLADDYPGLVIQTHLAENRNEVAWVGELFPAERDYLAVYERFGLVRPRAIFAHGIHIDDEVRARLADAGGAIAFCPSSNLFLGSGLFDWHAARRRGVSVAIASDIGGGPGLSPFTTLADAYKVSQLTDQPLTPWQAFYAHTLGNARTLGIDGFVGSFEPGREADIVILDPAATPMLARKERRAPAPAERLFNLMMLGDERCVTATRIKGRKVFG</sequence>
<dbReference type="NCBIfam" id="TIGR02967">
    <property type="entry name" value="guan_deamin"/>
    <property type="match status" value="1"/>
</dbReference>
<dbReference type="InterPro" id="IPR051607">
    <property type="entry name" value="Metallo-dep_hydrolases"/>
</dbReference>
<dbReference type="SUPFAM" id="SSF51338">
    <property type="entry name" value="Composite domain of metallo-dependent hydrolases"/>
    <property type="match status" value="1"/>
</dbReference>
<keyword evidence="11" id="KW-1185">Reference proteome</keyword>
<protein>
    <recommendedName>
        <fullName evidence="3 7">Guanine deaminase</fullName>
        <shortName evidence="8">Guanase</shortName>
        <ecNumber evidence="3 7">3.5.4.3</ecNumber>
    </recommendedName>
    <alternativeName>
        <fullName evidence="8">Guanine aminohydrolase</fullName>
    </alternativeName>
</protein>
<evidence type="ECO:0000313" key="10">
    <source>
        <dbReference type="EMBL" id="MFC0268478.1"/>
    </source>
</evidence>
<evidence type="ECO:0000256" key="6">
    <source>
        <dbReference type="ARBA" id="ARBA00022833"/>
    </source>
</evidence>
<dbReference type="InterPro" id="IPR032466">
    <property type="entry name" value="Metal_Hydrolase"/>
</dbReference>
<keyword evidence="6 8" id="KW-0862">Zinc</keyword>
<evidence type="ECO:0000256" key="8">
    <source>
        <dbReference type="RuleBase" id="RU366009"/>
    </source>
</evidence>
<evidence type="ECO:0000256" key="2">
    <source>
        <dbReference type="ARBA" id="ARBA00006745"/>
    </source>
</evidence>
<dbReference type="EC" id="3.5.4.3" evidence="3 7"/>
<dbReference type="PANTHER" id="PTHR11271:SF6">
    <property type="entry name" value="GUANINE DEAMINASE"/>
    <property type="match status" value="1"/>
</dbReference>
<organism evidence="10 11">
    <name type="scientific">Kushneria aurantia</name>
    <dbReference type="NCBI Taxonomy" id="504092"/>
    <lineage>
        <taxon>Bacteria</taxon>
        <taxon>Pseudomonadati</taxon>
        <taxon>Pseudomonadota</taxon>
        <taxon>Gammaproteobacteria</taxon>
        <taxon>Oceanospirillales</taxon>
        <taxon>Halomonadaceae</taxon>
        <taxon>Kushneria</taxon>
    </lineage>
</organism>
<comment type="similarity">
    <text evidence="2 8">Belongs to the metallo-dependent hydrolases superfamily. ATZ/TRZ family.</text>
</comment>
<comment type="cofactor">
    <cofactor evidence="8">
        <name>Zn(2+)</name>
        <dbReference type="ChEBI" id="CHEBI:29105"/>
    </cofactor>
    <text evidence="8">Binds 1 zinc ion per subunit.</text>
</comment>
<accession>A0ABV6G492</accession>
<dbReference type="Pfam" id="PF01979">
    <property type="entry name" value="Amidohydro_1"/>
    <property type="match status" value="1"/>
</dbReference>
<dbReference type="Proteomes" id="UP001589814">
    <property type="component" value="Unassembled WGS sequence"/>
</dbReference>
<dbReference type="PANTHER" id="PTHR11271">
    <property type="entry name" value="GUANINE DEAMINASE"/>
    <property type="match status" value="1"/>
</dbReference>
<evidence type="ECO:0000256" key="1">
    <source>
        <dbReference type="ARBA" id="ARBA00004984"/>
    </source>
</evidence>
<comment type="function">
    <text evidence="8">Catalyzes the hydrolytic deamination of guanine, producing xanthine and ammonia.</text>
</comment>
<name>A0ABV6G492_9GAMM</name>
<keyword evidence="5 8" id="KW-0378">Hydrolase</keyword>
<dbReference type="SUPFAM" id="SSF51556">
    <property type="entry name" value="Metallo-dependent hydrolases"/>
    <property type="match status" value="1"/>
</dbReference>
<dbReference type="RefSeq" id="WP_019950348.1">
    <property type="nucleotide sequence ID" value="NZ_JBHLVX010000042.1"/>
</dbReference>
<evidence type="ECO:0000256" key="3">
    <source>
        <dbReference type="ARBA" id="ARBA00012781"/>
    </source>
</evidence>
<evidence type="ECO:0000259" key="9">
    <source>
        <dbReference type="Pfam" id="PF01979"/>
    </source>
</evidence>
<keyword evidence="4 8" id="KW-0479">Metal-binding</keyword>
<dbReference type="InterPro" id="IPR006680">
    <property type="entry name" value="Amidohydro-rel"/>
</dbReference>
<evidence type="ECO:0000256" key="5">
    <source>
        <dbReference type="ARBA" id="ARBA00022801"/>
    </source>
</evidence>
<dbReference type="InterPro" id="IPR014311">
    <property type="entry name" value="Guanine_deaminase"/>
</dbReference>
<evidence type="ECO:0000256" key="4">
    <source>
        <dbReference type="ARBA" id="ARBA00022723"/>
    </source>
</evidence>